<dbReference type="VEuPathDB" id="FungiDB:LEMA_P036230.1"/>
<dbReference type="EMBL" id="FP929116">
    <property type="protein sequence ID" value="CBX93949.1"/>
    <property type="molecule type" value="Genomic_DNA"/>
</dbReference>
<dbReference type="HOGENOM" id="CLU_742004_0_0_1"/>
<keyword evidence="3" id="KW-1185">Reference proteome</keyword>
<protein>
    <submittedName>
        <fullName evidence="2">Predicted protein</fullName>
    </submittedName>
</protein>
<sequence>MPRLTLANFVEFAGQHFPSEFAQLARINQYTFKQHSLVDTQAQAVQVDLLHIGRYHFQNTEAPFAWAYATEKGISYHSFEQRYRTIQTVSRCNYGRIYYLDAPFRQIICLDDSQYDHTTIHGHNPDVNVWRDIAETVIYFMFLWTGRLNYVECVNEGEMLASFKIACTNFRQNHRPKSVTPLPPLQLPGLESRYDLESRNIMLNAPQHNNVSQDLSPAMAMHAKVVVAKRSTPDSSRDIKQYNKPDKSRHFAIYMENQYEIQTLKDQLRTKDNKYRTTKIKLKKEKGKRRTAELCNRDRDIQIEITKRENAALKKDLIRISRSRQHYLNKCGKNTSKSKTKAKMVSPQPLREEEDDSEEMVSRKRIRRGVKDK</sequence>
<gene>
    <name evidence="2" type="ORF">LEMA_P036230.1</name>
</gene>
<feature type="compositionally biased region" description="Basic residues" evidence="1">
    <location>
        <begin position="363"/>
        <end position="373"/>
    </location>
</feature>
<evidence type="ECO:0000313" key="2">
    <source>
        <dbReference type="EMBL" id="CBX93949.1"/>
    </source>
</evidence>
<feature type="region of interest" description="Disordered" evidence="1">
    <location>
        <begin position="328"/>
        <end position="373"/>
    </location>
</feature>
<dbReference type="GeneID" id="13284911"/>
<name>E4ZRV2_LEPMJ</name>
<reference evidence="3" key="1">
    <citation type="journal article" date="2011" name="Nat. Commun.">
        <title>Effector diversification within compartments of the Leptosphaeria maculans genome affected by Repeat-Induced Point mutations.</title>
        <authorList>
            <person name="Rouxel T."/>
            <person name="Grandaubert J."/>
            <person name="Hane J.K."/>
            <person name="Hoede C."/>
            <person name="van de Wouw A.P."/>
            <person name="Couloux A."/>
            <person name="Dominguez V."/>
            <person name="Anthouard V."/>
            <person name="Bally P."/>
            <person name="Bourras S."/>
            <person name="Cozijnsen A.J."/>
            <person name="Ciuffetti L.M."/>
            <person name="Degrave A."/>
            <person name="Dilmaghani A."/>
            <person name="Duret L."/>
            <person name="Fudal I."/>
            <person name="Goodwin S.B."/>
            <person name="Gout L."/>
            <person name="Glaser N."/>
            <person name="Linglin J."/>
            <person name="Kema G.H.J."/>
            <person name="Lapalu N."/>
            <person name="Lawrence C.B."/>
            <person name="May K."/>
            <person name="Meyer M."/>
            <person name="Ollivier B."/>
            <person name="Poulain J."/>
            <person name="Schoch C.L."/>
            <person name="Simon A."/>
            <person name="Spatafora J.W."/>
            <person name="Stachowiak A."/>
            <person name="Turgeon B.G."/>
            <person name="Tyler B.M."/>
            <person name="Vincent D."/>
            <person name="Weissenbach J."/>
            <person name="Amselem J."/>
            <person name="Quesneville H."/>
            <person name="Oliver R.P."/>
            <person name="Wincker P."/>
            <person name="Balesdent M.-H."/>
            <person name="Howlett B.J."/>
        </authorList>
    </citation>
    <scope>NUCLEOTIDE SEQUENCE [LARGE SCALE GENOMIC DNA]</scope>
    <source>
        <strain evidence="3">JN3 / isolate v23.1.3 / race Av1-4-5-6-7-8</strain>
    </source>
</reference>
<dbReference type="InParanoid" id="E4ZRV2"/>
<proteinExistence type="predicted"/>
<evidence type="ECO:0000256" key="1">
    <source>
        <dbReference type="SAM" id="MobiDB-lite"/>
    </source>
</evidence>
<organism evidence="3">
    <name type="scientific">Leptosphaeria maculans (strain JN3 / isolate v23.1.3 / race Av1-4-5-6-7-8)</name>
    <name type="common">Blackleg fungus</name>
    <name type="synonym">Phoma lingam</name>
    <dbReference type="NCBI Taxonomy" id="985895"/>
    <lineage>
        <taxon>Eukaryota</taxon>
        <taxon>Fungi</taxon>
        <taxon>Dikarya</taxon>
        <taxon>Ascomycota</taxon>
        <taxon>Pezizomycotina</taxon>
        <taxon>Dothideomycetes</taxon>
        <taxon>Pleosporomycetidae</taxon>
        <taxon>Pleosporales</taxon>
        <taxon>Pleosporineae</taxon>
        <taxon>Leptosphaeriaceae</taxon>
        <taxon>Plenodomus</taxon>
        <taxon>Plenodomus lingam/Leptosphaeria maculans species complex</taxon>
    </lineage>
</organism>
<dbReference type="eggNOG" id="ENOG502RIS9">
    <property type="taxonomic scope" value="Eukaryota"/>
</dbReference>
<evidence type="ECO:0000313" key="3">
    <source>
        <dbReference type="Proteomes" id="UP000002668"/>
    </source>
</evidence>
<accession>E4ZRV2</accession>
<dbReference type="Proteomes" id="UP000002668">
    <property type="component" value="Genome"/>
</dbReference>
<dbReference type="AlphaFoldDB" id="E4ZRV2"/>
<dbReference type="OrthoDB" id="3792756at2759"/>
<dbReference type="OMA" id="NDFNSHA"/>